<dbReference type="PANTHER" id="PTHR43737:SF1">
    <property type="entry name" value="DUF1501 DOMAIN-CONTAINING PROTEIN"/>
    <property type="match status" value="1"/>
</dbReference>
<dbReference type="InterPro" id="IPR017850">
    <property type="entry name" value="Alkaline_phosphatase_core_sf"/>
</dbReference>
<dbReference type="PANTHER" id="PTHR43737">
    <property type="entry name" value="BLL7424 PROTEIN"/>
    <property type="match status" value="1"/>
</dbReference>
<proteinExistence type="predicted"/>
<dbReference type="SUPFAM" id="SSF53649">
    <property type="entry name" value="Alkaline phosphatase-like"/>
    <property type="match status" value="1"/>
</dbReference>
<dbReference type="KEGG" id="agv:OJF2_26450"/>
<evidence type="ECO:0000313" key="3">
    <source>
        <dbReference type="Proteomes" id="UP000324233"/>
    </source>
</evidence>
<dbReference type="Proteomes" id="UP000324233">
    <property type="component" value="Chromosome"/>
</dbReference>
<feature type="region of interest" description="Disordered" evidence="1">
    <location>
        <begin position="64"/>
        <end position="84"/>
    </location>
</feature>
<keyword evidence="3" id="KW-1185">Reference proteome</keyword>
<reference evidence="2 3" key="1">
    <citation type="submission" date="2019-08" db="EMBL/GenBank/DDBJ databases">
        <title>Deep-cultivation of Planctomycetes and their phenomic and genomic characterization uncovers novel biology.</title>
        <authorList>
            <person name="Wiegand S."/>
            <person name="Jogler M."/>
            <person name="Boedeker C."/>
            <person name="Pinto D."/>
            <person name="Vollmers J."/>
            <person name="Rivas-Marin E."/>
            <person name="Kohn T."/>
            <person name="Peeters S.H."/>
            <person name="Heuer A."/>
            <person name="Rast P."/>
            <person name="Oberbeckmann S."/>
            <person name="Bunk B."/>
            <person name="Jeske O."/>
            <person name="Meyerdierks A."/>
            <person name="Storesund J.E."/>
            <person name="Kallscheuer N."/>
            <person name="Luecker S."/>
            <person name="Lage O.M."/>
            <person name="Pohl T."/>
            <person name="Merkel B.J."/>
            <person name="Hornburger P."/>
            <person name="Mueller R.-W."/>
            <person name="Bruemmer F."/>
            <person name="Labrenz M."/>
            <person name="Spormann A.M."/>
            <person name="Op den Camp H."/>
            <person name="Overmann J."/>
            <person name="Amann R."/>
            <person name="Jetten M.S.M."/>
            <person name="Mascher T."/>
            <person name="Medema M.H."/>
            <person name="Devos D.P."/>
            <person name="Kaster A.-K."/>
            <person name="Ovreas L."/>
            <person name="Rohde M."/>
            <person name="Galperin M.Y."/>
            <person name="Jogler C."/>
        </authorList>
    </citation>
    <scope>NUCLEOTIDE SEQUENCE [LARGE SCALE GENOMIC DNA]</scope>
    <source>
        <strain evidence="2 3">OJF2</strain>
    </source>
</reference>
<gene>
    <name evidence="2" type="ORF">OJF2_26450</name>
</gene>
<evidence type="ECO:0000256" key="1">
    <source>
        <dbReference type="SAM" id="MobiDB-lite"/>
    </source>
</evidence>
<dbReference type="InterPro" id="IPR006311">
    <property type="entry name" value="TAT_signal"/>
</dbReference>
<dbReference type="OrthoDB" id="127333at2"/>
<dbReference type="RefSeq" id="WP_148594080.1">
    <property type="nucleotide sequence ID" value="NZ_CP042997.1"/>
</dbReference>
<dbReference type="InterPro" id="IPR010869">
    <property type="entry name" value="DUF1501"/>
</dbReference>
<accession>A0A5B9W1N9</accession>
<dbReference type="AlphaFoldDB" id="A0A5B9W1N9"/>
<dbReference type="PROSITE" id="PS51318">
    <property type="entry name" value="TAT"/>
    <property type="match status" value="1"/>
</dbReference>
<dbReference type="Pfam" id="PF07394">
    <property type="entry name" value="DUF1501"/>
    <property type="match status" value="1"/>
</dbReference>
<evidence type="ECO:0008006" key="4">
    <source>
        <dbReference type="Google" id="ProtNLM"/>
    </source>
</evidence>
<dbReference type="EMBL" id="CP042997">
    <property type="protein sequence ID" value="QEH34111.1"/>
    <property type="molecule type" value="Genomic_DNA"/>
</dbReference>
<evidence type="ECO:0000313" key="2">
    <source>
        <dbReference type="EMBL" id="QEH34111.1"/>
    </source>
</evidence>
<organism evidence="2 3">
    <name type="scientific">Aquisphaera giovannonii</name>
    <dbReference type="NCBI Taxonomy" id="406548"/>
    <lineage>
        <taxon>Bacteria</taxon>
        <taxon>Pseudomonadati</taxon>
        <taxon>Planctomycetota</taxon>
        <taxon>Planctomycetia</taxon>
        <taxon>Isosphaerales</taxon>
        <taxon>Isosphaeraceae</taxon>
        <taxon>Aquisphaera</taxon>
    </lineage>
</organism>
<sequence length="449" mass="48488">MDYSSSPAGRVTRRQMLRLASWGALAGSASGWIENLAAKAATDPRRRKACILLWMSGGPSQIDTFDPKPGHENGGPFKPISTSVPGMQIGEHLPRLAREANELAIIRGMSTKEGDHSRATYVLRTGYLPQGSVRYPALGSLISKELEDDSAELPGFVSVAPYRAISPGAFGSGFLGPRYAPLVVGERSYGAGKAGSRAFHVDDLELPPDVPRDRADDRLKLLQSFARDFRETRPGVSPESHNDAYTRAVRMMRSPAAKAFELDEEPAALRDAYGRNPFGQGCLLARRLVERGVPFVEVTLSSVDGRNSLGWDTHAQNFDAVKGLCGVLDAGWSTLISDLRSRGRLDDTLIVWMGEFGRTPKINESAGRDHFPNAWSTVLSGGKIHGGRVIGDTGADGMEVRDRPVAVPDLLATIVKALGLDPMTQNTAEDGRPIRLVDPKAKPIAELLG</sequence>
<protein>
    <recommendedName>
        <fullName evidence="4">Sulfatase</fullName>
    </recommendedName>
</protein>
<name>A0A5B9W1N9_9BACT</name>